<gene>
    <name evidence="1" type="ORF">L6164_030659</name>
</gene>
<protein>
    <submittedName>
        <fullName evidence="1">Uncharacterized protein</fullName>
    </submittedName>
</protein>
<comment type="caution">
    <text evidence="1">The sequence shown here is derived from an EMBL/GenBank/DDBJ whole genome shotgun (WGS) entry which is preliminary data.</text>
</comment>
<reference evidence="1 2" key="1">
    <citation type="journal article" date="2022" name="DNA Res.">
        <title>Chromosomal-level genome assembly of the orchid tree Bauhinia variegata (Leguminosae; Cercidoideae) supports the allotetraploid origin hypothesis of Bauhinia.</title>
        <authorList>
            <person name="Zhong Y."/>
            <person name="Chen Y."/>
            <person name="Zheng D."/>
            <person name="Pang J."/>
            <person name="Liu Y."/>
            <person name="Luo S."/>
            <person name="Meng S."/>
            <person name="Qian L."/>
            <person name="Wei D."/>
            <person name="Dai S."/>
            <person name="Zhou R."/>
        </authorList>
    </citation>
    <scope>NUCLEOTIDE SEQUENCE [LARGE SCALE GENOMIC DNA]</scope>
    <source>
        <strain evidence="1">BV-YZ2020</strain>
    </source>
</reference>
<sequence length="325" mass="34588">MGVKGFVEGGIASIVAGCSTHPLDLIKVRMQLQGEKLPVNPQPVHNLRPAFAFHSHAPTMAAPTSLGIPTPPQARAGPISVGLKIVQSEGVAALFSGVSATVLRQTLYSTTRMGLYDMLKQRWTDPQQGNMPLIRKITAGLIAGGIGAAVGNPADVAMVRMQADGRLPAAQRRNYKGVFDAITRMSKQEGVASLWRGSGLTVNRAMIVTASQLASYDQFKEMILEKGLMKDGLGTHATASFAAGFVAAVASNPVDVIKTRVMNMKVEAGETPPYSGALDCALKTVRAEGPMALYKGFIPTISRQGPFTVVLFVTLEQVRKALKEF</sequence>
<dbReference type="Proteomes" id="UP000828941">
    <property type="component" value="Chromosome 12"/>
</dbReference>
<evidence type="ECO:0000313" key="1">
    <source>
        <dbReference type="EMBL" id="KAI4307478.1"/>
    </source>
</evidence>
<evidence type="ECO:0000313" key="2">
    <source>
        <dbReference type="Proteomes" id="UP000828941"/>
    </source>
</evidence>
<organism evidence="1 2">
    <name type="scientific">Bauhinia variegata</name>
    <name type="common">Purple orchid tree</name>
    <name type="synonym">Phanera variegata</name>
    <dbReference type="NCBI Taxonomy" id="167791"/>
    <lineage>
        <taxon>Eukaryota</taxon>
        <taxon>Viridiplantae</taxon>
        <taxon>Streptophyta</taxon>
        <taxon>Embryophyta</taxon>
        <taxon>Tracheophyta</taxon>
        <taxon>Spermatophyta</taxon>
        <taxon>Magnoliopsida</taxon>
        <taxon>eudicotyledons</taxon>
        <taxon>Gunneridae</taxon>
        <taxon>Pentapetalae</taxon>
        <taxon>rosids</taxon>
        <taxon>fabids</taxon>
        <taxon>Fabales</taxon>
        <taxon>Fabaceae</taxon>
        <taxon>Cercidoideae</taxon>
        <taxon>Cercideae</taxon>
        <taxon>Bauhiniinae</taxon>
        <taxon>Bauhinia</taxon>
    </lineage>
</organism>
<proteinExistence type="predicted"/>
<keyword evidence="2" id="KW-1185">Reference proteome</keyword>
<name>A0ACB9LDE3_BAUVA</name>
<dbReference type="EMBL" id="CM039437">
    <property type="protein sequence ID" value="KAI4307478.1"/>
    <property type="molecule type" value="Genomic_DNA"/>
</dbReference>
<accession>A0ACB9LDE3</accession>